<feature type="region of interest" description="Disordered" evidence="6">
    <location>
        <begin position="746"/>
        <end position="767"/>
    </location>
</feature>
<feature type="region of interest" description="Disordered" evidence="6">
    <location>
        <begin position="469"/>
        <end position="498"/>
    </location>
</feature>
<evidence type="ECO:0000313" key="9">
    <source>
        <dbReference type="Proteomes" id="UP000694866"/>
    </source>
</evidence>
<organism evidence="9 10">
    <name type="scientific">Fopius arisanus</name>
    <dbReference type="NCBI Taxonomy" id="64838"/>
    <lineage>
        <taxon>Eukaryota</taxon>
        <taxon>Metazoa</taxon>
        <taxon>Ecdysozoa</taxon>
        <taxon>Arthropoda</taxon>
        <taxon>Hexapoda</taxon>
        <taxon>Insecta</taxon>
        <taxon>Pterygota</taxon>
        <taxon>Neoptera</taxon>
        <taxon>Endopterygota</taxon>
        <taxon>Hymenoptera</taxon>
        <taxon>Apocrita</taxon>
        <taxon>Ichneumonoidea</taxon>
        <taxon>Braconidae</taxon>
        <taxon>Opiinae</taxon>
        <taxon>Fopius</taxon>
    </lineage>
</organism>
<keyword evidence="3" id="KW-0238">DNA-binding</keyword>
<feature type="compositionally biased region" description="Pro residues" evidence="6">
    <location>
        <begin position="477"/>
        <end position="496"/>
    </location>
</feature>
<dbReference type="InterPro" id="IPR044210">
    <property type="entry name" value="Tfc3-like"/>
</dbReference>
<dbReference type="GO" id="GO:0042791">
    <property type="term" value="P:5S class rRNA transcription by RNA polymerase III"/>
    <property type="evidence" value="ECO:0007669"/>
    <property type="project" value="TreeGrafter"/>
</dbReference>
<dbReference type="Pfam" id="PF04182">
    <property type="entry name" value="B-block_TFIIIC"/>
    <property type="match status" value="1"/>
</dbReference>
<dbReference type="GO" id="GO:0003677">
    <property type="term" value="F:DNA binding"/>
    <property type="evidence" value="ECO:0007669"/>
    <property type="project" value="UniProtKB-KW"/>
</dbReference>
<dbReference type="InterPro" id="IPR007309">
    <property type="entry name" value="TFIIIC_Bblock-bd"/>
</dbReference>
<comment type="subcellular location">
    <subcellularLocation>
        <location evidence="1">Nucleus</location>
    </subcellularLocation>
</comment>
<dbReference type="RefSeq" id="XP_011313927.1">
    <property type="nucleotide sequence ID" value="XM_011315625.1"/>
</dbReference>
<keyword evidence="9" id="KW-1185">Reference proteome</keyword>
<feature type="region of interest" description="Disordered" evidence="6">
    <location>
        <begin position="1710"/>
        <end position="1742"/>
    </location>
</feature>
<evidence type="ECO:0000313" key="10">
    <source>
        <dbReference type="RefSeq" id="XP_011313927.1"/>
    </source>
</evidence>
<feature type="domain" description="GTF3C1 extended winged-helix" evidence="8">
    <location>
        <begin position="631"/>
        <end position="734"/>
    </location>
</feature>
<proteinExistence type="predicted"/>
<dbReference type="InterPro" id="IPR035625">
    <property type="entry name" value="Tfc3-like_eWH"/>
</dbReference>
<dbReference type="CDD" id="cd16169">
    <property type="entry name" value="Tau138_eWH"/>
    <property type="match status" value="1"/>
</dbReference>
<feature type="region of interest" description="Disordered" evidence="6">
    <location>
        <begin position="1595"/>
        <end position="1642"/>
    </location>
</feature>
<feature type="compositionally biased region" description="Basic and acidic residues" evidence="6">
    <location>
        <begin position="1610"/>
        <end position="1622"/>
    </location>
</feature>
<evidence type="ECO:0000256" key="1">
    <source>
        <dbReference type="ARBA" id="ARBA00004123"/>
    </source>
</evidence>
<name>A0A9R1TRA8_9HYME</name>
<accession>A0A9R1TRA8</accession>
<evidence type="ECO:0000256" key="6">
    <source>
        <dbReference type="SAM" id="MobiDB-lite"/>
    </source>
</evidence>
<dbReference type="KEGG" id="fas:105273284"/>
<dbReference type="Proteomes" id="UP000694866">
    <property type="component" value="Unplaced"/>
</dbReference>
<dbReference type="OrthoDB" id="68020at2759"/>
<feature type="region of interest" description="Disordered" evidence="6">
    <location>
        <begin position="1977"/>
        <end position="1998"/>
    </location>
</feature>
<evidence type="ECO:0000256" key="4">
    <source>
        <dbReference type="ARBA" id="ARBA00023163"/>
    </source>
</evidence>
<feature type="domain" description="B-block binding subunit of TFIIIC" evidence="7">
    <location>
        <begin position="179"/>
        <end position="254"/>
    </location>
</feature>
<reference evidence="10" key="1">
    <citation type="submission" date="2025-08" db="UniProtKB">
        <authorList>
            <consortium name="RefSeq"/>
        </authorList>
    </citation>
    <scope>IDENTIFICATION</scope>
    <source>
        <strain evidence="10">USDA-PBARC FA_bdor</strain>
        <tissue evidence="10">Whole organism</tissue>
    </source>
</reference>
<gene>
    <name evidence="10" type="primary">LOC105273284</name>
</gene>
<keyword evidence="4" id="KW-0804">Transcription</keyword>
<dbReference type="PANTHER" id="PTHR15180:SF1">
    <property type="entry name" value="GENERAL TRANSCRIPTION FACTOR 3C POLYPEPTIDE 1"/>
    <property type="match status" value="1"/>
</dbReference>
<evidence type="ECO:0000256" key="5">
    <source>
        <dbReference type="ARBA" id="ARBA00023242"/>
    </source>
</evidence>
<dbReference type="GO" id="GO:0000127">
    <property type="term" value="C:transcription factor TFIIIC complex"/>
    <property type="evidence" value="ECO:0007669"/>
    <property type="project" value="InterPro"/>
</dbReference>
<evidence type="ECO:0000256" key="2">
    <source>
        <dbReference type="ARBA" id="ARBA00022553"/>
    </source>
</evidence>
<keyword evidence="2" id="KW-0597">Phosphoprotein</keyword>
<evidence type="ECO:0000259" key="7">
    <source>
        <dbReference type="Pfam" id="PF04182"/>
    </source>
</evidence>
<dbReference type="Pfam" id="PF24101">
    <property type="entry name" value="WHD_GTF3C1"/>
    <property type="match status" value="1"/>
</dbReference>
<dbReference type="GeneID" id="105273284"/>
<keyword evidence="5" id="KW-0539">Nucleus</keyword>
<sequence length="2165" mass="249712">MPSPMMTMIYSPSTNLVDTVIDEVALEGLDGITLEALWQRLALRLQIPHPLPTPLREQVWSICISTKDLLFYELESPRGPLVIYDRYEFVDPDLGTILEPEDLPDDIYEHYPIDDIKTGVRGSCKSYHTRKLIDSIRTISLASAEEKFGQNLVIVGAQPTRQNALMGDTASPTLELTIVQYCFLERVGRSRYHGEVTQGKRSLSILGEESKSLFYHRKFLSKHKMITKQTHYQKSASAGHGSSGTLVHLPRFFVERKPKMIYLAESIVEILRTRDNYIADYSEIKKKLQLDRTIKNLFKLAIFQKIVRTDLLVPYRTLYPHADISEWQRKAMPLEKKIKAIQLLDPNIDVNELWNKDDLEEEESPQVYDLDISKQKINEPLLTQANLHVESANCDGLSQTELGKCMGLTKLQARTILRNLAKMNIVGTYMNDVGRQRMTKYVSKRFEKNSAISKQFKTEMIKMKALTKPQTLQNHPPSVPSPPVSIDPPPEAPNPEPVDERMETMERMEIDEQLPSPKTSKENLRVLFTSANRILNKYKLYKLHKYQLTCQDLSGEHSKHLHSRTRKLSDQMKKISLPPAKRRKIDSTKFSESDTCEISLQEIKIPVNPRARLRSLLKELHSDNPRTTGNITYRILKRANMIIESVKEHKVIDDTTRLMRMINEEEEREGYDVKIDKKSLIRLLQKLAGDNLVKHINLTLTSKGRKKMITFICDPSIDVNHTVIQSAVEQAKIKFCVMRCPRSKANHSQADNEKITQKPLKKKSKQDMDPLEVPADIKYDPKAGKRYGYSPKFVRMQVIHLLLYHVIYDYPEPSVLSQEEEINRLRASGYQIDSKMEKEMGRIYDNEVSWKMFIPPLAPHEGWPRGWALMCDILHRMPLSIFLKFCKIPYEMADLNYYLDDPIRKHTLIKELPTLLRNALLQNRKYIYSFHETISRLCFIGLVQFGPQKLKHKDQVFLYLNRRSELYDTTTSAPSYHKISEDSYPRYSYYFDKAETVEKYWYDMWSFCINTHLGGRLVVLGTDIVLEELTKKPEMMETLKPRSPEEAKLLDIGILPGDKRGAAGIDSAFFAHLKRNWNWDNFQRKDSLPKDNIPEKTPVQTTKRNMHLSKIEAKPLKFTDFRGLKKSGPTNLDVNELKVPKNQKASLFITSDKHLRHKILTSKMSKQNAIVRRVLPKKQVKKSSTKVKYDDIDYSALQKMQKLRVDWDPREDNILLVCKVVMTYLCPNPRRQLINCTAVRDVLRSYSSSSHNKTSRACQRRLLYMLKKPQTMQSVGLGVEEIKQNYYVHKRYDNIVDKIRQEHPNDSESKIVEVFKTLVSYVAKKYYDISESGTKEVEHMPKTIQEFNLFYHVTHPQRPHAHLGFTQNVKSVNDIHTATINSVIYSSMCCGKDRRSWAYQLFRIYQQYSEILLKNAMGKIRADHMVCVKKHYLNAIKKFGNCMPMSSSQYQLSTGYIYKFQTKISPEVYDDVFEFLKTVVKGYRENTLGEAGGVECVPPTGGMVMGIPEYFIEGKIDFNVEIPDHVIMLDPKLQEYDETYIRIVKRYQDILTSLEQSDLQSVEPSIPRIHSATSMQKAEDSPDWERIKIDVETAPAKSTRKVGPMKTHWTHKELRKPSREDSSTDYDSNIEEGKSDLDDDVDNDYIKLQDGTIIPITKGDIEIAKSTPVDDHVHQAFLKTRKEAVEDVSAFSVIDQLKEIVTGETTKMCVDPPEKRAKRRQERDTFEDNSNFPPKSPTSKTPKYLNDVIAKMDYRKDSKFAQNQRDKSSGNTGSPHTGLALLTMREELNEDVPDSHHAHEYFVVNSFGIYYSFPHLRVKTEEQSESCESLIKSGGLLVVEDSVYKKVLADLRKFAVFPKEFPEYDRITELLMIKGIEKADVDVVYEYVESKQEQGATLEELVENFHRKLQVHLYEILSFLTDYRLLLRSGVTRMHYIHHKFVDPWLIQSIRIMRLQKESLPPVPPGTVYVLNPDSEAVTASEPSESPGCKKNPSTQVSPILSTSEHQKNLPKKRTCLLQTKDIYNAAKKLDMNSAEDINVVVRPWIQIDGLVNRKGLEQMLGAVLGHCLMHPGIMLPRVQERFIPALQPYHTRELVEILVKLGCLGIKVLQKGPVNLFSQSTSTILTQPIQGHGESEYDNEMIIEPTIGAVIKFSSFIRKNRDQL</sequence>
<dbReference type="InterPro" id="IPR056467">
    <property type="entry name" value="eWH_GTF3C1"/>
</dbReference>
<dbReference type="PANTHER" id="PTHR15180">
    <property type="entry name" value="GENERAL TRANSCRIPTION FACTOR 3C POLYPEPTIDE 1"/>
    <property type="match status" value="1"/>
</dbReference>
<evidence type="ECO:0000256" key="3">
    <source>
        <dbReference type="ARBA" id="ARBA00023125"/>
    </source>
</evidence>
<dbReference type="GO" id="GO:0006384">
    <property type="term" value="P:transcription initiation at RNA polymerase III promoter"/>
    <property type="evidence" value="ECO:0007669"/>
    <property type="project" value="InterPro"/>
</dbReference>
<protein>
    <submittedName>
        <fullName evidence="10">General transcription factor 3C polypeptide 1</fullName>
    </submittedName>
</protein>
<evidence type="ECO:0000259" key="8">
    <source>
        <dbReference type="Pfam" id="PF24101"/>
    </source>
</evidence>
<dbReference type="GO" id="GO:0005634">
    <property type="term" value="C:nucleus"/>
    <property type="evidence" value="ECO:0007669"/>
    <property type="project" value="UniProtKB-SubCell"/>
</dbReference>